<dbReference type="FunFam" id="1.10.510.10:FF:000141">
    <property type="entry name" value="Non-specific serine/threonine protein kinase"/>
    <property type="match status" value="1"/>
</dbReference>
<evidence type="ECO:0000256" key="11">
    <source>
        <dbReference type="SAM" id="MobiDB-lite"/>
    </source>
</evidence>
<dbReference type="GO" id="GO:0004674">
    <property type="term" value="F:protein serine/threonine kinase activity"/>
    <property type="evidence" value="ECO:0007669"/>
    <property type="project" value="UniProtKB-KW"/>
</dbReference>
<evidence type="ECO:0000256" key="9">
    <source>
        <dbReference type="ARBA" id="ARBA00048679"/>
    </source>
</evidence>
<dbReference type="PROSITE" id="PS00108">
    <property type="entry name" value="PROTEIN_KINASE_ST"/>
    <property type="match status" value="1"/>
</dbReference>
<evidence type="ECO:0000256" key="10">
    <source>
        <dbReference type="PROSITE-ProRule" id="PRU10141"/>
    </source>
</evidence>
<reference evidence="14" key="1">
    <citation type="submission" date="2023-03" db="EMBL/GenBank/DDBJ databases">
        <title>Mating type loci evolution in Malassezia.</title>
        <authorList>
            <person name="Coelho M.A."/>
        </authorList>
    </citation>
    <scope>NUCLEOTIDE SEQUENCE</scope>
    <source>
        <strain evidence="14">CBS 7876</strain>
    </source>
</reference>
<keyword evidence="15" id="KW-1185">Reference proteome</keyword>
<dbReference type="EC" id="2.7.11.1" evidence="1"/>
<dbReference type="Gene3D" id="1.10.510.10">
    <property type="entry name" value="Transferase(Phosphotransferase) domain 1"/>
    <property type="match status" value="1"/>
</dbReference>
<feature type="compositionally biased region" description="Polar residues" evidence="11">
    <location>
        <begin position="583"/>
        <end position="592"/>
    </location>
</feature>
<dbReference type="PROSITE" id="PS51285">
    <property type="entry name" value="AGC_KINASE_CTER"/>
    <property type="match status" value="1"/>
</dbReference>
<comment type="catalytic activity">
    <reaction evidence="8">
        <text>L-threonyl-[protein] + ATP = O-phospho-L-threonyl-[protein] + ADP + H(+)</text>
        <dbReference type="Rhea" id="RHEA:46608"/>
        <dbReference type="Rhea" id="RHEA-COMP:11060"/>
        <dbReference type="Rhea" id="RHEA-COMP:11605"/>
        <dbReference type="ChEBI" id="CHEBI:15378"/>
        <dbReference type="ChEBI" id="CHEBI:30013"/>
        <dbReference type="ChEBI" id="CHEBI:30616"/>
        <dbReference type="ChEBI" id="CHEBI:61977"/>
        <dbReference type="ChEBI" id="CHEBI:456216"/>
        <dbReference type="EC" id="2.7.11.1"/>
    </reaction>
</comment>
<dbReference type="Gene3D" id="3.30.200.20">
    <property type="entry name" value="Phosphorylase Kinase, domain 1"/>
    <property type="match status" value="1"/>
</dbReference>
<feature type="region of interest" description="Disordered" evidence="11">
    <location>
        <begin position="1"/>
        <end position="74"/>
    </location>
</feature>
<keyword evidence="6 14" id="KW-0418">Kinase</keyword>
<keyword evidence="3" id="KW-0597">Phosphoprotein</keyword>
<keyword evidence="2" id="KW-0723">Serine/threonine-protein kinase</keyword>
<dbReference type="GO" id="GO:0005816">
    <property type="term" value="C:spindle pole body"/>
    <property type="evidence" value="ECO:0007669"/>
    <property type="project" value="UniProtKB-ARBA"/>
</dbReference>
<dbReference type="InterPro" id="IPR000719">
    <property type="entry name" value="Prot_kinase_dom"/>
</dbReference>
<name>A0AAF0E6C6_9BASI</name>
<dbReference type="Pfam" id="PF00069">
    <property type="entry name" value="Pkinase"/>
    <property type="match status" value="2"/>
</dbReference>
<comment type="catalytic activity">
    <reaction evidence="9">
        <text>L-seryl-[protein] + ATP = O-phospho-L-seryl-[protein] + ADP + H(+)</text>
        <dbReference type="Rhea" id="RHEA:17989"/>
        <dbReference type="Rhea" id="RHEA-COMP:9863"/>
        <dbReference type="Rhea" id="RHEA-COMP:11604"/>
        <dbReference type="ChEBI" id="CHEBI:15378"/>
        <dbReference type="ChEBI" id="CHEBI:29999"/>
        <dbReference type="ChEBI" id="CHEBI:30616"/>
        <dbReference type="ChEBI" id="CHEBI:83421"/>
        <dbReference type="ChEBI" id="CHEBI:456216"/>
        <dbReference type="EC" id="2.7.11.1"/>
    </reaction>
</comment>
<feature type="domain" description="AGC-kinase C-terminal" evidence="13">
    <location>
        <begin position="496"/>
        <end position="577"/>
    </location>
</feature>
<dbReference type="InterPro" id="IPR011009">
    <property type="entry name" value="Kinase-like_dom_sf"/>
</dbReference>
<dbReference type="SUPFAM" id="SSF56112">
    <property type="entry name" value="Protein kinase-like (PK-like)"/>
    <property type="match status" value="1"/>
</dbReference>
<evidence type="ECO:0000256" key="3">
    <source>
        <dbReference type="ARBA" id="ARBA00022553"/>
    </source>
</evidence>
<proteinExistence type="predicted"/>
<dbReference type="Proteomes" id="UP001214603">
    <property type="component" value="Chromosome 8"/>
</dbReference>
<evidence type="ECO:0000256" key="2">
    <source>
        <dbReference type="ARBA" id="ARBA00022527"/>
    </source>
</evidence>
<dbReference type="GO" id="GO:0005524">
    <property type="term" value="F:ATP binding"/>
    <property type="evidence" value="ECO:0007669"/>
    <property type="project" value="UniProtKB-UniRule"/>
</dbReference>
<dbReference type="InterPro" id="IPR000961">
    <property type="entry name" value="AGC-kinase_C"/>
</dbReference>
<dbReference type="PROSITE" id="PS50011">
    <property type="entry name" value="PROTEIN_KINASE_DOM"/>
    <property type="match status" value="1"/>
</dbReference>
<dbReference type="InterPro" id="IPR050236">
    <property type="entry name" value="Ser_Thr_kinase_AGC"/>
</dbReference>
<dbReference type="PANTHER" id="PTHR24356:SF417">
    <property type="entry name" value="CELL CYCLE PROTEIN KINASE DBF2-RELATED"/>
    <property type="match status" value="1"/>
</dbReference>
<evidence type="ECO:0000259" key="13">
    <source>
        <dbReference type="PROSITE" id="PS51285"/>
    </source>
</evidence>
<keyword evidence="5 10" id="KW-0547">Nucleotide-binding</keyword>
<sequence>MPPATRDGTKENAPRDTGASPYGKAPVHATNASPAPLARHLQTTTGAAPAAPSPKREARTDPAAAALSRTSWRSQNAAEMLQPWERDVVQSPEVQRKATLAQIYFLNHYFDSLRYLADRRERLAQFEAGMREQGYVSPEQQVEQSLAGLRLGDAPRAAPASRVSDDAYRRARQEHFAREREILLHRRAKLRLAQFHIVTQVGQGGYGEVFLARKRDTGELCALKRLRKRVLIKMDEVRHVLTERDILTATRTPWLVRLLYAFQDESHVYLAMEYVPGGDFRTLLNNSGVLREEHARFYISEMFVAVNELHKLGYIHRDLKPENFLIDAQGHIKLTDFGLASGALNPGRIESLKRRLDQVKESDMVYRTPAERGSLYQAMRAHNVRYADSVVGSPDYMAPEVLRGREYGTSVDYWSLGCILYEFLCGFPPFSGAHPDETWANLKNWTKALQRPVYDKPEDLQFNLTNTAWDMIVRLINTPERRYRSLMDVQAHPFFRGVDLARMREVPAPFIPQLESDQDTGYFDNFDDPADMAKYKEVQEKQRHVEAMEAKRGVSDGGRGMWVGFTFGKNWAKGQPAAPAPRSASTKLSTMF</sequence>
<dbReference type="PROSITE" id="PS00107">
    <property type="entry name" value="PROTEIN_KINASE_ATP"/>
    <property type="match status" value="1"/>
</dbReference>
<keyword evidence="7 10" id="KW-0067">ATP-binding</keyword>
<evidence type="ECO:0000256" key="6">
    <source>
        <dbReference type="ARBA" id="ARBA00022777"/>
    </source>
</evidence>
<evidence type="ECO:0000313" key="15">
    <source>
        <dbReference type="Proteomes" id="UP001214603"/>
    </source>
</evidence>
<evidence type="ECO:0000256" key="5">
    <source>
        <dbReference type="ARBA" id="ARBA00022741"/>
    </source>
</evidence>
<dbReference type="SMART" id="SM00133">
    <property type="entry name" value="S_TK_X"/>
    <property type="match status" value="1"/>
</dbReference>
<dbReference type="CDD" id="cd05600">
    <property type="entry name" value="STKc_Sid2p_like"/>
    <property type="match status" value="1"/>
</dbReference>
<dbReference type="FunFam" id="1.10.510.10:FF:000319">
    <property type="entry name" value="Non-specific serine/threonine protein kinase"/>
    <property type="match status" value="1"/>
</dbReference>
<gene>
    <name evidence="14" type="primary">DBF2</name>
    <name evidence="14" type="ORF">MOBT1_003069</name>
</gene>
<dbReference type="GO" id="GO:0035556">
    <property type="term" value="P:intracellular signal transduction"/>
    <property type="evidence" value="ECO:0007669"/>
    <property type="project" value="TreeGrafter"/>
</dbReference>
<feature type="binding site" evidence="10">
    <location>
        <position position="224"/>
    </location>
    <ligand>
        <name>ATP</name>
        <dbReference type="ChEBI" id="CHEBI:30616"/>
    </ligand>
</feature>
<feature type="region of interest" description="Disordered" evidence="11">
    <location>
        <begin position="573"/>
        <end position="592"/>
    </location>
</feature>
<dbReference type="EMBL" id="CP119941">
    <property type="protein sequence ID" value="WFD04362.1"/>
    <property type="molecule type" value="Genomic_DNA"/>
</dbReference>
<dbReference type="PANTHER" id="PTHR24356">
    <property type="entry name" value="SERINE/THREONINE-PROTEIN KINASE"/>
    <property type="match status" value="1"/>
</dbReference>
<protein>
    <recommendedName>
        <fullName evidence="1">non-specific serine/threonine protein kinase</fullName>
        <ecNumber evidence="1">2.7.11.1</ecNumber>
    </recommendedName>
</protein>
<evidence type="ECO:0000256" key="4">
    <source>
        <dbReference type="ARBA" id="ARBA00022679"/>
    </source>
</evidence>
<accession>A0AAF0E6C6</accession>
<dbReference type="InterPro" id="IPR008271">
    <property type="entry name" value="Ser/Thr_kinase_AS"/>
</dbReference>
<keyword evidence="4" id="KW-0808">Transferase</keyword>
<organism evidence="14 15">
    <name type="scientific">Malassezia obtusa</name>
    <dbReference type="NCBI Taxonomy" id="76774"/>
    <lineage>
        <taxon>Eukaryota</taxon>
        <taxon>Fungi</taxon>
        <taxon>Dikarya</taxon>
        <taxon>Basidiomycota</taxon>
        <taxon>Ustilaginomycotina</taxon>
        <taxon>Malasseziomycetes</taxon>
        <taxon>Malasseziales</taxon>
        <taxon>Malasseziaceae</taxon>
        <taxon>Malassezia</taxon>
    </lineage>
</organism>
<dbReference type="InterPro" id="IPR017441">
    <property type="entry name" value="Protein_kinase_ATP_BS"/>
</dbReference>
<feature type="domain" description="Protein kinase" evidence="12">
    <location>
        <begin position="195"/>
        <end position="495"/>
    </location>
</feature>
<evidence type="ECO:0000256" key="8">
    <source>
        <dbReference type="ARBA" id="ARBA00047899"/>
    </source>
</evidence>
<evidence type="ECO:0000313" key="14">
    <source>
        <dbReference type="EMBL" id="WFD04362.1"/>
    </source>
</evidence>
<dbReference type="AlphaFoldDB" id="A0AAF0E6C6"/>
<evidence type="ECO:0000256" key="1">
    <source>
        <dbReference type="ARBA" id="ARBA00012513"/>
    </source>
</evidence>
<evidence type="ECO:0000256" key="7">
    <source>
        <dbReference type="ARBA" id="ARBA00022840"/>
    </source>
</evidence>
<dbReference type="SMART" id="SM00220">
    <property type="entry name" value="S_TKc"/>
    <property type="match status" value="1"/>
</dbReference>
<evidence type="ECO:0000259" key="12">
    <source>
        <dbReference type="PROSITE" id="PS50011"/>
    </source>
</evidence>
<dbReference type="FunFam" id="3.30.200.20:FF:000109">
    <property type="entry name" value="Non-specific serine/threonine protein kinase"/>
    <property type="match status" value="1"/>
</dbReference>